<evidence type="ECO:0000256" key="3">
    <source>
        <dbReference type="ARBA" id="ARBA00008748"/>
    </source>
</evidence>
<evidence type="ECO:0000256" key="2">
    <source>
        <dbReference type="ARBA" id="ARBA00005623"/>
    </source>
</evidence>
<evidence type="ECO:0000256" key="9">
    <source>
        <dbReference type="ARBA" id="ARBA00023239"/>
    </source>
</evidence>
<feature type="binding site" evidence="10">
    <location>
        <position position="23"/>
    </location>
    <ligand>
        <name>ATP</name>
        <dbReference type="ChEBI" id="CHEBI:30616"/>
    </ligand>
</feature>
<reference evidence="15" key="1">
    <citation type="submission" date="2009-01" db="EMBL/GenBank/DDBJ databases">
        <title>Complete sequence of Anaeromyxobacter dehalogenans 2CP-1.</title>
        <authorList>
            <consortium name="US DOE Joint Genome Institute"/>
            <person name="Lucas S."/>
            <person name="Copeland A."/>
            <person name="Lapidus A."/>
            <person name="Glavina del Rio T."/>
            <person name="Dalin E."/>
            <person name="Tice H."/>
            <person name="Bruce D."/>
            <person name="Goodwin L."/>
            <person name="Pitluck S."/>
            <person name="Saunders E."/>
            <person name="Brettin T."/>
            <person name="Detter J.C."/>
            <person name="Han C."/>
            <person name="Larimer F."/>
            <person name="Land M."/>
            <person name="Hauser L."/>
            <person name="Kyrpides N."/>
            <person name="Ovchinnikova G."/>
            <person name="Beliaev A.S."/>
            <person name="Richardson P."/>
        </authorList>
    </citation>
    <scope>NUCLEOTIDE SEQUENCE</scope>
    <source>
        <strain evidence="15">2CP-1</strain>
    </source>
</reference>
<keyword evidence="9 11" id="KW-0456">Lyase</keyword>
<evidence type="ECO:0000259" key="13">
    <source>
        <dbReference type="Pfam" id="PF09363"/>
    </source>
</evidence>
<dbReference type="InterPro" id="IPR018969">
    <property type="entry name" value="Xul5P/Fru6P_PKetolase_C"/>
</dbReference>
<dbReference type="InterPro" id="IPR000890">
    <property type="entry name" value="Aliphatic_acid_kin_short-chain"/>
</dbReference>
<proteinExistence type="inferred from homology"/>
<dbReference type="InterPro" id="IPR009014">
    <property type="entry name" value="Transketo_C/PFOR_II"/>
</dbReference>
<comment type="similarity">
    <text evidence="3 10 12">Belongs to the acetokinase family.</text>
</comment>
<dbReference type="Pfam" id="PF00871">
    <property type="entry name" value="Acetate_kinase"/>
    <property type="match status" value="1"/>
</dbReference>
<dbReference type="HAMAP" id="MF_00020">
    <property type="entry name" value="Acetate_kinase"/>
    <property type="match status" value="1"/>
</dbReference>
<comment type="pathway">
    <text evidence="10">Metabolic intermediate biosynthesis; acetyl-CoA biosynthesis; acetyl-CoA from acetate: step 1/2.</text>
</comment>
<dbReference type="CDD" id="cd02011">
    <property type="entry name" value="TPP_PK"/>
    <property type="match status" value="1"/>
</dbReference>
<evidence type="ECO:0000256" key="1">
    <source>
        <dbReference type="ARBA" id="ARBA00001964"/>
    </source>
</evidence>
<dbReference type="FunFam" id="3.40.50.970:FF:000091">
    <property type="entry name" value="Xylulose-5-phosphate/fructose-6-phosphate phosphoketolase"/>
    <property type="match status" value="1"/>
</dbReference>
<comment type="function">
    <text evidence="10">Catalyzes the formation of acetyl phosphate from acetate and ATP. Can also catalyze the reverse reaction.</text>
</comment>
<gene>
    <name evidence="10" type="primary">ackA</name>
    <name evidence="15" type="ordered locus">A2cp1_3310</name>
</gene>
<dbReference type="InterPro" id="IPR043129">
    <property type="entry name" value="ATPase_NBD"/>
</dbReference>
<keyword evidence="8 11" id="KW-0786">Thiamine pyrophosphate</keyword>
<dbReference type="InterPro" id="IPR023962">
    <property type="entry name" value="Phosphoketolase"/>
</dbReference>
<organism evidence="15 16">
    <name type="scientific">Anaeromyxobacter dehalogenans (strain ATCC BAA-258 / DSM 21875 / 2CP-1)</name>
    <dbReference type="NCBI Taxonomy" id="455488"/>
    <lineage>
        <taxon>Bacteria</taxon>
        <taxon>Pseudomonadati</taxon>
        <taxon>Myxococcota</taxon>
        <taxon>Myxococcia</taxon>
        <taxon>Myxococcales</taxon>
        <taxon>Cystobacterineae</taxon>
        <taxon>Anaeromyxobacteraceae</taxon>
        <taxon>Anaeromyxobacter</taxon>
    </lineage>
</organism>
<evidence type="ECO:0000256" key="11">
    <source>
        <dbReference type="HAMAP-Rule" id="MF_01403"/>
    </source>
</evidence>
<dbReference type="InterPro" id="IPR004372">
    <property type="entry name" value="Ac/propionate_kinase"/>
</dbReference>
<comment type="cofactor">
    <cofactor evidence="1 11">
        <name>thiamine diphosphate</name>
        <dbReference type="ChEBI" id="CHEBI:58937"/>
    </cofactor>
</comment>
<keyword evidence="10" id="KW-0479">Metal-binding</keyword>
<dbReference type="SUPFAM" id="SSF53067">
    <property type="entry name" value="Actin-like ATPase domain"/>
    <property type="match status" value="2"/>
</dbReference>
<dbReference type="GO" id="GO:0005737">
    <property type="term" value="C:cytoplasm"/>
    <property type="evidence" value="ECO:0007669"/>
    <property type="project" value="UniProtKB-SubCell"/>
</dbReference>
<feature type="domain" description="Xylulose 5-phosphate/Fructose 6-phosphate phosphoketolase C-terminal" evidence="13">
    <location>
        <begin position="1021"/>
        <end position="1222"/>
    </location>
</feature>
<dbReference type="InterPro" id="IPR019790">
    <property type="entry name" value="Xul5P/Fru6P_PKetolase_CS"/>
</dbReference>
<dbReference type="GO" id="GO:0005975">
    <property type="term" value="P:carbohydrate metabolic process"/>
    <property type="evidence" value="ECO:0007669"/>
    <property type="project" value="InterPro"/>
</dbReference>
<dbReference type="InterPro" id="IPR019789">
    <property type="entry name" value="Xul5P/Fru6P_PKetolase_ThDP_BS"/>
</dbReference>
<evidence type="ECO:0000256" key="10">
    <source>
        <dbReference type="HAMAP-Rule" id="MF_00020"/>
    </source>
</evidence>
<comment type="cofactor">
    <cofactor evidence="10">
        <name>Mg(2+)</name>
        <dbReference type="ChEBI" id="CHEBI:18420"/>
    </cofactor>
    <cofactor evidence="10">
        <name>Mn(2+)</name>
        <dbReference type="ChEBI" id="CHEBI:29035"/>
    </cofactor>
    <text evidence="10">Mg(2+). Can also accept Mn(2+).</text>
</comment>
<feature type="site" description="Transition state stabilizer" evidence="10">
    <location>
        <position position="191"/>
    </location>
</feature>
<dbReference type="EC" id="2.7.2.1" evidence="10"/>
<feature type="binding site" evidence="10">
    <location>
        <begin position="338"/>
        <end position="342"/>
    </location>
    <ligand>
        <name>ATP</name>
        <dbReference type="ChEBI" id="CHEBI:30616"/>
    </ligand>
</feature>
<dbReference type="KEGG" id="acp:A2cp1_3310"/>
<evidence type="ECO:0000256" key="8">
    <source>
        <dbReference type="ARBA" id="ARBA00023052"/>
    </source>
</evidence>
<dbReference type="SUPFAM" id="SSF52518">
    <property type="entry name" value="Thiamin diphosphate-binding fold (THDP-binding)"/>
    <property type="match status" value="2"/>
</dbReference>
<evidence type="ECO:0000256" key="6">
    <source>
        <dbReference type="ARBA" id="ARBA00022777"/>
    </source>
</evidence>
<dbReference type="PROSITE" id="PS60002">
    <property type="entry name" value="PHOSPHOKETOLASE_1"/>
    <property type="match status" value="1"/>
</dbReference>
<dbReference type="PROSITE" id="PS01076">
    <property type="entry name" value="ACETATE_KINASE_2"/>
    <property type="match status" value="1"/>
</dbReference>
<feature type="binding site" evidence="10">
    <location>
        <position position="16"/>
    </location>
    <ligand>
        <name>Mg(2+)</name>
        <dbReference type="ChEBI" id="CHEBI:18420"/>
    </ligand>
</feature>
<accession>B8JHD2</accession>
<dbReference type="UniPathway" id="UPA00340">
    <property type="reaction ID" value="UER00458"/>
</dbReference>
<keyword evidence="16" id="KW-1185">Reference proteome</keyword>
<dbReference type="Pfam" id="PF09364">
    <property type="entry name" value="XFP_N"/>
    <property type="match status" value="1"/>
</dbReference>
<dbReference type="GO" id="GO:0016832">
    <property type="term" value="F:aldehyde-lyase activity"/>
    <property type="evidence" value="ECO:0007669"/>
    <property type="project" value="UniProtKB-UniRule"/>
</dbReference>
<dbReference type="Proteomes" id="UP000007089">
    <property type="component" value="Chromosome"/>
</dbReference>
<dbReference type="EMBL" id="CP001359">
    <property type="protein sequence ID" value="ACL66644.1"/>
    <property type="molecule type" value="Genomic_DNA"/>
</dbReference>
<dbReference type="GO" id="GO:0000287">
    <property type="term" value="F:magnesium ion binding"/>
    <property type="evidence" value="ECO:0007669"/>
    <property type="project" value="UniProtKB-UniRule"/>
</dbReference>
<keyword evidence="6 10" id="KW-0418">Kinase</keyword>
<dbReference type="HAMAP" id="MF_01403">
    <property type="entry name" value="Phosphoketolase"/>
    <property type="match status" value="1"/>
</dbReference>
<dbReference type="Gene3D" id="3.40.50.970">
    <property type="match status" value="2"/>
</dbReference>
<dbReference type="GO" id="GO:0006082">
    <property type="term" value="P:organic acid metabolic process"/>
    <property type="evidence" value="ECO:0007669"/>
    <property type="project" value="InterPro"/>
</dbReference>
<dbReference type="Gene3D" id="3.30.420.40">
    <property type="match status" value="2"/>
</dbReference>
<dbReference type="InterPro" id="IPR029061">
    <property type="entry name" value="THDP-binding"/>
</dbReference>
<dbReference type="InterPro" id="IPR023865">
    <property type="entry name" value="Aliphatic_acid_kinase_CS"/>
</dbReference>
<keyword evidence="7 10" id="KW-0067">ATP-binding</keyword>
<dbReference type="GO" id="GO:0005524">
    <property type="term" value="F:ATP binding"/>
    <property type="evidence" value="ECO:0007669"/>
    <property type="project" value="UniProtKB-KW"/>
</dbReference>
<keyword evidence="10" id="KW-0460">Magnesium</keyword>
<dbReference type="PROSITE" id="PS01075">
    <property type="entry name" value="ACETATE_KINASE_1"/>
    <property type="match status" value="1"/>
</dbReference>
<sequence length="1230" mass="133619">MTIRRRAMSERILVLNAGSSSIKFALFAGQADGALAAELRGKVERLGGDGAPHLLARGPDGEPAAERTWPANAYVDHAAALGAVLELVRAAPGGRTLDGVGHRVVHGGTVFDGPALLTGEVLARLQTFVPLAPLHQPHNLAPIRAVRELLPGVPQVACFDTAFHRTAPPLFERFAIPEELHEAGLRRYGFHGLSYQHVAEALPALAPRAAAGRTVALHLGNGASLCALQGGRSLGATMGFSVLDGLVMGTRCGSIDPGALLWLSAERGMRAREIEALLYDRSGLLGVSGVSADMRTLLASADPRAALAVDLFVDRIRRELGAAAAALGGLDALVFTGGIGENAPEIRARVCRDAGWLGVELDPGANAAGGPRVSVAGSRASAWVVPADEELTIARQARALLERARPRAREGSHVTSNPAVATGAAALSAYGPARATVSERPLAPEEVHRLDAFWRACNYLAAGMIYLRDNPLLREPLRPEHVKNRLLGHWGASPALSFVYAHLNRLIRLRGAEVLFMAGPGHGAPGVLGPVYLEGTYSEVYPDRSLDEEGLRRFFRQFSFPGGVGSHCTPETPGSIHEGGELGYVLSHACGAAFDNPDLVVAAVVGDGEAETGPLATSWHVSKFLNPIRDGAVLPILSLNGYKIDNPTLLARIGHDELEALLRGAGWTPFFVEGSEPESMHQAMAATLDRCVELIRGAQLEARRTGVPARPRWPAIVLRTPKGWTAPAELDGHRLEGSWRAHQVPIPRVKDDPARLALLERWLRSYRPEELFDASGAPAPRVREAAPRGERRMGASPHANGGVLKKALLLPDFREYAVPVPAPGESRAENTRPLGAFLRDVMRENPTRFRLFGPDETSSNRLDAVYEASRKLWLAERFPEDEDGGRLAPDGRVVEMLSEHTLEGMLEGYLLTGRHGLLSTYEAFVHIIDSMFNQHAKWLSICNQLSWREEIASLNLLVTSTVWRQDHNGFTHQDPGFLDVVVNKSAAVTRIYLPPDANCLLSVADHCLRSENYVNVIVADKQAHLQYLPMDAAITHCAKGLGIWDWASSDEGAEPDVVMACAGDVATLEALAATALLREAFPDVKLRFVNVVDLFTLQPDTEHPHGLPDRDFDSLFTTDRPIIFNFHGYPWLIHRLAYRQRNHPNLHVRGYKEKGSIDTPLELAIDNQIDRFSLAMDVIDRVPRLRATGAHAKERLRNRQLTARMYAHEHGVDAPEDAGWTWPGGRLGAR</sequence>
<feature type="binding site" evidence="10">
    <location>
        <position position="103"/>
    </location>
    <ligand>
        <name>substrate</name>
    </ligand>
</feature>
<dbReference type="Gene3D" id="3.40.50.920">
    <property type="match status" value="1"/>
</dbReference>
<evidence type="ECO:0000256" key="4">
    <source>
        <dbReference type="ARBA" id="ARBA00022679"/>
    </source>
</evidence>
<dbReference type="PRINTS" id="PR00471">
    <property type="entry name" value="ACETATEKNASE"/>
</dbReference>
<feature type="domain" description="Xylulose 5-phosphate/Fructose 6-phosphate phosphoketolase N-terminal" evidence="14">
    <location>
        <begin position="443"/>
        <end position="803"/>
    </location>
</feature>
<feature type="active site" description="Proton donor/acceptor" evidence="10">
    <location>
        <position position="160"/>
    </location>
</feature>
<dbReference type="PROSITE" id="PS60003">
    <property type="entry name" value="PHOSPHOKETOLASE_2"/>
    <property type="match status" value="1"/>
</dbReference>
<evidence type="ECO:0000256" key="5">
    <source>
        <dbReference type="ARBA" id="ARBA00022741"/>
    </source>
</evidence>
<comment type="similarity">
    <text evidence="2 11">Belongs to the XFP family.</text>
</comment>
<dbReference type="PANTHER" id="PTHR31273:SF0">
    <property type="entry name" value="PHOSPHOKETOLASE-RELATED"/>
    <property type="match status" value="1"/>
</dbReference>
<dbReference type="NCBIfam" id="TIGR00016">
    <property type="entry name" value="ackA"/>
    <property type="match status" value="1"/>
</dbReference>
<dbReference type="AlphaFoldDB" id="B8JHD2"/>
<evidence type="ECO:0000256" key="12">
    <source>
        <dbReference type="RuleBase" id="RU003835"/>
    </source>
</evidence>
<dbReference type="NCBIfam" id="NF003617">
    <property type="entry name" value="PRK05261.1-2"/>
    <property type="match status" value="1"/>
</dbReference>
<feature type="site" description="Transition state stabilizer" evidence="10">
    <location>
        <position position="251"/>
    </location>
</feature>
<keyword evidence="4 10" id="KW-0808">Transferase</keyword>
<evidence type="ECO:0000313" key="15">
    <source>
        <dbReference type="EMBL" id="ACL66644.1"/>
    </source>
</evidence>
<dbReference type="InterPro" id="IPR018970">
    <property type="entry name" value="Xul5P/Fru6P_PKetolase_N"/>
</dbReference>
<evidence type="ECO:0000313" key="16">
    <source>
        <dbReference type="Proteomes" id="UP000007089"/>
    </source>
</evidence>
<evidence type="ECO:0000259" key="14">
    <source>
        <dbReference type="Pfam" id="PF09364"/>
    </source>
</evidence>
<protein>
    <recommendedName>
        <fullName evidence="10 11">Multifunctional fusion protein</fullName>
    </recommendedName>
    <domain>
        <recommendedName>
            <fullName evidence="10">Acetate kinase</fullName>
            <ecNumber evidence="10">2.7.2.1</ecNumber>
        </recommendedName>
        <alternativeName>
            <fullName evidence="10">Acetokinase</fullName>
        </alternativeName>
    </domain>
    <domain>
        <recommendedName>
            <fullName evidence="11">Probable phosphoketolase</fullName>
            <ecNumber evidence="11">4.1.2.-</ecNumber>
        </recommendedName>
    </domain>
</protein>
<name>B8JHD2_ANAD2</name>
<dbReference type="InterPro" id="IPR005593">
    <property type="entry name" value="Xul5P/Fru6P_PKetolase"/>
</dbReference>
<feature type="binding site" evidence="10">
    <location>
        <begin position="293"/>
        <end position="295"/>
    </location>
    <ligand>
        <name>ATP</name>
        <dbReference type="ChEBI" id="CHEBI:30616"/>
    </ligand>
</feature>
<feature type="binding site" evidence="10">
    <location>
        <begin position="218"/>
        <end position="222"/>
    </location>
    <ligand>
        <name>ATP</name>
        <dbReference type="ChEBI" id="CHEBI:30616"/>
    </ligand>
</feature>
<dbReference type="EC" id="4.1.2.-" evidence="11"/>
<feature type="binding site" evidence="10">
    <location>
        <position position="389"/>
    </location>
    <ligand>
        <name>Mg(2+)</name>
        <dbReference type="ChEBI" id="CHEBI:18420"/>
    </ligand>
</feature>
<dbReference type="Pfam" id="PF09363">
    <property type="entry name" value="XFP_C"/>
    <property type="match status" value="1"/>
</dbReference>
<dbReference type="NCBIfam" id="NF003619">
    <property type="entry name" value="PRK05261.1-4"/>
    <property type="match status" value="1"/>
</dbReference>
<comment type="subunit">
    <text evidence="10">Homodimer.</text>
</comment>
<dbReference type="Pfam" id="PF03894">
    <property type="entry name" value="XFP"/>
    <property type="match status" value="1"/>
</dbReference>
<keyword evidence="10" id="KW-0963">Cytoplasm</keyword>
<comment type="subcellular location">
    <subcellularLocation>
        <location evidence="10">Cytoplasm</location>
    </subcellularLocation>
</comment>
<dbReference type="RefSeq" id="WP_015934455.1">
    <property type="nucleotide sequence ID" value="NC_011891.1"/>
</dbReference>
<evidence type="ECO:0000256" key="7">
    <source>
        <dbReference type="ARBA" id="ARBA00022840"/>
    </source>
</evidence>
<dbReference type="GO" id="GO:0008776">
    <property type="term" value="F:acetate kinase activity"/>
    <property type="evidence" value="ECO:0007669"/>
    <property type="project" value="UniProtKB-UniRule"/>
</dbReference>
<comment type="catalytic activity">
    <reaction evidence="10">
        <text>acetate + ATP = acetyl phosphate + ADP</text>
        <dbReference type="Rhea" id="RHEA:11352"/>
        <dbReference type="ChEBI" id="CHEBI:22191"/>
        <dbReference type="ChEBI" id="CHEBI:30089"/>
        <dbReference type="ChEBI" id="CHEBI:30616"/>
        <dbReference type="ChEBI" id="CHEBI:456216"/>
        <dbReference type="EC" id="2.7.2.1"/>
    </reaction>
</comment>
<dbReference type="GO" id="GO:0006085">
    <property type="term" value="P:acetyl-CoA biosynthetic process"/>
    <property type="evidence" value="ECO:0007669"/>
    <property type="project" value="UniProtKB-UniRule"/>
</dbReference>
<dbReference type="HOGENOM" id="CLU_006268_0_0_7"/>
<keyword evidence="5 10" id="KW-0547">Nucleotide-binding</keyword>
<dbReference type="PANTHER" id="PTHR31273">
    <property type="entry name" value="PHOSPHOKETOLASE-RELATED"/>
    <property type="match status" value="1"/>
</dbReference>